<dbReference type="Pfam" id="PF07884">
    <property type="entry name" value="VKOR"/>
    <property type="match status" value="1"/>
</dbReference>
<protein>
    <submittedName>
        <fullName evidence="12">Membrane protein</fullName>
    </submittedName>
</protein>
<evidence type="ECO:0000256" key="6">
    <source>
        <dbReference type="ARBA" id="ARBA00023002"/>
    </source>
</evidence>
<dbReference type="Proteomes" id="UP001235966">
    <property type="component" value="Unassembled WGS sequence"/>
</dbReference>
<dbReference type="SMART" id="SM00756">
    <property type="entry name" value="VKc"/>
    <property type="match status" value="1"/>
</dbReference>
<dbReference type="InterPro" id="IPR041714">
    <property type="entry name" value="VKOR_Actinobacteria"/>
</dbReference>
<dbReference type="RefSeq" id="WP_307014864.1">
    <property type="nucleotide sequence ID" value="NZ_JAUSQW010000001.1"/>
</dbReference>
<keyword evidence="7 10" id="KW-0472">Membrane</keyword>
<proteinExistence type="inferred from homology"/>
<dbReference type="EMBL" id="JAUSQW010000001">
    <property type="protein sequence ID" value="MDP9801688.1"/>
    <property type="molecule type" value="Genomic_DNA"/>
</dbReference>
<feature type="transmembrane region" description="Helical" evidence="10">
    <location>
        <begin position="207"/>
        <end position="226"/>
    </location>
</feature>
<keyword evidence="9" id="KW-0676">Redox-active center</keyword>
<evidence type="ECO:0000313" key="12">
    <source>
        <dbReference type="EMBL" id="MDP9801688.1"/>
    </source>
</evidence>
<keyword evidence="13" id="KW-1185">Reference proteome</keyword>
<keyword evidence="8" id="KW-1015">Disulfide bond</keyword>
<comment type="subcellular location">
    <subcellularLocation>
        <location evidence="1">Membrane</location>
        <topology evidence="1">Multi-pass membrane protein</topology>
    </subcellularLocation>
</comment>
<feature type="transmembrane region" description="Helical" evidence="10">
    <location>
        <begin position="163"/>
        <end position="186"/>
    </location>
</feature>
<evidence type="ECO:0000259" key="11">
    <source>
        <dbReference type="SMART" id="SM00756"/>
    </source>
</evidence>
<comment type="caution">
    <text evidence="12">The sequence shown here is derived from an EMBL/GenBank/DDBJ whole genome shotgun (WGS) entry which is preliminary data.</text>
</comment>
<keyword evidence="4" id="KW-0874">Quinone</keyword>
<dbReference type="CDD" id="cd12922">
    <property type="entry name" value="VKOR_5"/>
    <property type="match status" value="1"/>
</dbReference>
<evidence type="ECO:0000256" key="9">
    <source>
        <dbReference type="ARBA" id="ARBA00023284"/>
    </source>
</evidence>
<evidence type="ECO:0000256" key="8">
    <source>
        <dbReference type="ARBA" id="ARBA00023157"/>
    </source>
</evidence>
<evidence type="ECO:0000313" key="13">
    <source>
        <dbReference type="Proteomes" id="UP001235966"/>
    </source>
</evidence>
<evidence type="ECO:0000256" key="5">
    <source>
        <dbReference type="ARBA" id="ARBA00022989"/>
    </source>
</evidence>
<feature type="transmembrane region" description="Helical" evidence="10">
    <location>
        <begin position="100"/>
        <end position="125"/>
    </location>
</feature>
<keyword evidence="6" id="KW-0560">Oxidoreductase</keyword>
<dbReference type="InterPro" id="IPR012932">
    <property type="entry name" value="VKOR"/>
</dbReference>
<accession>A0ABT9NDC0</accession>
<organism evidence="12 13">
    <name type="scientific">Arcanobacterium wilhelmae</name>
    <dbReference type="NCBI Taxonomy" id="1803177"/>
    <lineage>
        <taxon>Bacteria</taxon>
        <taxon>Bacillati</taxon>
        <taxon>Actinomycetota</taxon>
        <taxon>Actinomycetes</taxon>
        <taxon>Actinomycetales</taxon>
        <taxon>Actinomycetaceae</taxon>
        <taxon>Arcanobacterium</taxon>
    </lineage>
</organism>
<comment type="similarity">
    <text evidence="2">Belongs to the VKOR family.</text>
</comment>
<dbReference type="Gene3D" id="1.20.1440.130">
    <property type="entry name" value="VKOR domain"/>
    <property type="match status" value="1"/>
</dbReference>
<evidence type="ECO:0000256" key="3">
    <source>
        <dbReference type="ARBA" id="ARBA00022692"/>
    </source>
</evidence>
<keyword evidence="5 10" id="KW-1133">Transmembrane helix</keyword>
<feature type="domain" description="Vitamin K epoxide reductase" evidence="11">
    <location>
        <begin position="43"/>
        <end position="184"/>
    </location>
</feature>
<gene>
    <name evidence="12" type="ORF">J2S49_001764</name>
</gene>
<evidence type="ECO:0000256" key="1">
    <source>
        <dbReference type="ARBA" id="ARBA00004141"/>
    </source>
</evidence>
<feature type="transmembrane region" description="Helical" evidence="10">
    <location>
        <begin position="137"/>
        <end position="157"/>
    </location>
</feature>
<evidence type="ECO:0000256" key="7">
    <source>
        <dbReference type="ARBA" id="ARBA00023136"/>
    </source>
</evidence>
<dbReference type="InterPro" id="IPR038354">
    <property type="entry name" value="VKOR_sf"/>
</dbReference>
<keyword evidence="3 10" id="KW-0812">Transmembrane</keyword>
<evidence type="ECO:0000256" key="10">
    <source>
        <dbReference type="SAM" id="Phobius"/>
    </source>
</evidence>
<sequence length="233" mass="25676">MKDLEYRDDMTDEDLDALEARLDSVAERYHAPASEHERSGGVTRGTAIAVVVSSLIGFAASLGLILSEKEKLTNPDAALACDINPLVGCSKWIGQWQNEVFFGISNSVLGFAFFSGMIAIGLVLLTRSTISRLVWQAISLATTAGIVWVCWFAYMSFFKEGSLCPYCVVTWFATIPLWVTVAGASLHAGHWGSGGVPFGRALVRNRWYVVVSVWAALVVFAIIWFWDQWMIVL</sequence>
<reference evidence="12 13" key="1">
    <citation type="submission" date="2023-07" db="EMBL/GenBank/DDBJ databases">
        <title>Sequencing the genomes of 1000 actinobacteria strains.</title>
        <authorList>
            <person name="Klenk H.-P."/>
        </authorList>
    </citation>
    <scope>NUCLEOTIDE SEQUENCE [LARGE SCALE GENOMIC DNA]</scope>
    <source>
        <strain evidence="12 13">DSM 102162</strain>
    </source>
</reference>
<evidence type="ECO:0000256" key="4">
    <source>
        <dbReference type="ARBA" id="ARBA00022719"/>
    </source>
</evidence>
<feature type="transmembrane region" description="Helical" evidence="10">
    <location>
        <begin position="47"/>
        <end position="66"/>
    </location>
</feature>
<evidence type="ECO:0000256" key="2">
    <source>
        <dbReference type="ARBA" id="ARBA00006214"/>
    </source>
</evidence>
<name>A0ABT9NDC0_9ACTO</name>